<feature type="transmembrane region" description="Helical" evidence="6">
    <location>
        <begin position="127"/>
        <end position="147"/>
    </location>
</feature>
<feature type="transmembrane region" description="Helical" evidence="6">
    <location>
        <begin position="295"/>
        <end position="320"/>
    </location>
</feature>
<comment type="subcellular location">
    <subcellularLocation>
        <location evidence="1">Cell membrane</location>
        <topology evidence="1">Multi-pass membrane protein</topology>
    </subcellularLocation>
</comment>
<evidence type="ECO:0000259" key="7">
    <source>
        <dbReference type="PROSITE" id="PS50850"/>
    </source>
</evidence>
<protein>
    <submittedName>
        <fullName evidence="8">MFS transporter</fullName>
    </submittedName>
</protein>
<keyword evidence="3 6" id="KW-0812">Transmembrane</keyword>
<evidence type="ECO:0000256" key="1">
    <source>
        <dbReference type="ARBA" id="ARBA00004651"/>
    </source>
</evidence>
<dbReference type="EMBL" id="QVIG01000001">
    <property type="protein sequence ID" value="RGD61691.1"/>
    <property type="molecule type" value="Genomic_DNA"/>
</dbReference>
<feature type="transmembrane region" description="Helical" evidence="6">
    <location>
        <begin position="69"/>
        <end position="88"/>
    </location>
</feature>
<gene>
    <name evidence="8" type="ORF">DR950_31630</name>
</gene>
<keyword evidence="2" id="KW-1003">Cell membrane</keyword>
<comment type="caution">
    <text evidence="8">The sequence shown here is derived from an EMBL/GenBank/DDBJ whole genome shotgun (WGS) entry which is preliminary data.</text>
</comment>
<dbReference type="AlphaFoldDB" id="A0A373A0V6"/>
<keyword evidence="9" id="KW-1185">Reference proteome</keyword>
<feature type="transmembrane region" description="Helical" evidence="6">
    <location>
        <begin position="205"/>
        <end position="228"/>
    </location>
</feature>
<dbReference type="Proteomes" id="UP000263377">
    <property type="component" value="Unassembled WGS sequence"/>
</dbReference>
<evidence type="ECO:0000256" key="3">
    <source>
        <dbReference type="ARBA" id="ARBA00022692"/>
    </source>
</evidence>
<dbReference type="CDD" id="cd17324">
    <property type="entry name" value="MFS_NepI_like"/>
    <property type="match status" value="1"/>
</dbReference>
<feature type="transmembrane region" description="Helical" evidence="6">
    <location>
        <begin position="268"/>
        <end position="289"/>
    </location>
</feature>
<dbReference type="GO" id="GO:0022857">
    <property type="term" value="F:transmembrane transporter activity"/>
    <property type="evidence" value="ECO:0007669"/>
    <property type="project" value="InterPro"/>
</dbReference>
<sequence>MPPALLALALSAFAVGTTEFVTNGLLTALATDFDVTVARAGLVTTAYAVGQACGPALALLTLRMPRRRLLVLLMLLFTAGNLASALAPTFGPLLATRFLTGCTHTAFFGVASVVASRLVPTARRGAAIALVFTGLSLANVLGLPIGTLAGQAWGWRGAFVLVAVFGAAGLLGLLRLLPRTDTAPADAPASAAPSLRAELAVFADLRLWLALATTAVGFGGLFASFTFVQPMLTAVTGFGTGDVVWLLAVYGAGLVAGNWLAGRAADRALVPTTAALFAALALTLALFTATVHHKGAAVATLFLLGFCGFGLLTPTQAYVLRVAGRDSALVGTANTAAFGVGITLGSLLGAAVIEHGGPHPGTALPLTNLAGAAMTALGLLVFALSAATGPRRPATAPSTPG</sequence>
<keyword evidence="5 6" id="KW-0472">Membrane</keyword>
<feature type="transmembrane region" description="Helical" evidence="6">
    <location>
        <begin position="365"/>
        <end position="384"/>
    </location>
</feature>
<dbReference type="PANTHER" id="PTHR43124">
    <property type="entry name" value="PURINE EFFLUX PUMP PBUE"/>
    <property type="match status" value="1"/>
</dbReference>
<dbReference type="GO" id="GO:0005886">
    <property type="term" value="C:plasma membrane"/>
    <property type="evidence" value="ECO:0007669"/>
    <property type="project" value="UniProtKB-SubCell"/>
</dbReference>
<dbReference type="PANTHER" id="PTHR43124:SF3">
    <property type="entry name" value="CHLORAMPHENICOL EFFLUX PUMP RV0191"/>
    <property type="match status" value="1"/>
</dbReference>
<feature type="domain" description="Major facilitator superfamily (MFS) profile" evidence="7">
    <location>
        <begin position="4"/>
        <end position="390"/>
    </location>
</feature>
<dbReference type="InterPro" id="IPR050189">
    <property type="entry name" value="MFS_Efflux_Transporters"/>
</dbReference>
<feature type="transmembrane region" description="Helical" evidence="6">
    <location>
        <begin position="243"/>
        <end position="261"/>
    </location>
</feature>
<dbReference type="InterPro" id="IPR020846">
    <property type="entry name" value="MFS_dom"/>
</dbReference>
<dbReference type="PROSITE" id="PS50850">
    <property type="entry name" value="MFS"/>
    <property type="match status" value="1"/>
</dbReference>
<dbReference type="InterPro" id="IPR036259">
    <property type="entry name" value="MFS_trans_sf"/>
</dbReference>
<evidence type="ECO:0000313" key="9">
    <source>
        <dbReference type="Proteomes" id="UP000263377"/>
    </source>
</evidence>
<evidence type="ECO:0000313" key="8">
    <source>
        <dbReference type="EMBL" id="RGD61691.1"/>
    </source>
</evidence>
<feature type="transmembrane region" description="Helical" evidence="6">
    <location>
        <begin position="44"/>
        <end position="62"/>
    </location>
</feature>
<evidence type="ECO:0000256" key="5">
    <source>
        <dbReference type="ARBA" id="ARBA00023136"/>
    </source>
</evidence>
<dbReference type="InterPro" id="IPR011701">
    <property type="entry name" value="MFS"/>
</dbReference>
<dbReference type="RefSeq" id="WP_117489812.1">
    <property type="nucleotide sequence ID" value="NZ_QVIG01000001.1"/>
</dbReference>
<evidence type="ECO:0000256" key="4">
    <source>
        <dbReference type="ARBA" id="ARBA00022989"/>
    </source>
</evidence>
<evidence type="ECO:0000256" key="2">
    <source>
        <dbReference type="ARBA" id="ARBA00022475"/>
    </source>
</evidence>
<reference evidence="8 9" key="1">
    <citation type="submission" date="2018-08" db="EMBL/GenBank/DDBJ databases">
        <title>Diversity &amp; Physiological Properties of Lignin-Decomposing Actinobacteria from Soil.</title>
        <authorList>
            <person name="Roh S.G."/>
            <person name="Kim S.B."/>
        </authorList>
    </citation>
    <scope>NUCLEOTIDE SEQUENCE [LARGE SCALE GENOMIC DNA]</scope>
    <source>
        <strain evidence="8 9">MMS17-GH009</strain>
    </source>
</reference>
<feature type="transmembrane region" description="Helical" evidence="6">
    <location>
        <begin position="153"/>
        <end position="174"/>
    </location>
</feature>
<dbReference type="SUPFAM" id="SSF103473">
    <property type="entry name" value="MFS general substrate transporter"/>
    <property type="match status" value="1"/>
</dbReference>
<accession>A0A373A0V6</accession>
<keyword evidence="4 6" id="KW-1133">Transmembrane helix</keyword>
<name>A0A373A0V6_9ACTN</name>
<feature type="transmembrane region" description="Helical" evidence="6">
    <location>
        <begin position="94"/>
        <end position="115"/>
    </location>
</feature>
<organism evidence="8 9">
    <name type="scientific">Kitasatospora xanthocidica</name>
    <dbReference type="NCBI Taxonomy" id="83382"/>
    <lineage>
        <taxon>Bacteria</taxon>
        <taxon>Bacillati</taxon>
        <taxon>Actinomycetota</taxon>
        <taxon>Actinomycetes</taxon>
        <taxon>Kitasatosporales</taxon>
        <taxon>Streptomycetaceae</taxon>
        <taxon>Kitasatospora</taxon>
    </lineage>
</organism>
<dbReference type="Gene3D" id="1.20.1250.20">
    <property type="entry name" value="MFS general substrate transporter like domains"/>
    <property type="match status" value="1"/>
</dbReference>
<feature type="transmembrane region" description="Helical" evidence="6">
    <location>
        <begin position="332"/>
        <end position="353"/>
    </location>
</feature>
<proteinExistence type="predicted"/>
<evidence type="ECO:0000256" key="6">
    <source>
        <dbReference type="SAM" id="Phobius"/>
    </source>
</evidence>
<dbReference type="Pfam" id="PF07690">
    <property type="entry name" value="MFS_1"/>
    <property type="match status" value="1"/>
</dbReference>